<evidence type="ECO:0000256" key="2">
    <source>
        <dbReference type="ARBA" id="ARBA00022688"/>
    </source>
</evidence>
<dbReference type="Proteomes" id="UP000197068">
    <property type="component" value="Unassembled WGS sequence"/>
</dbReference>
<dbReference type="InterPro" id="IPR007440">
    <property type="entry name" value="Chorismate--pyruvate_lyase"/>
</dbReference>
<accession>A0ABQ0MRI3</accession>
<comment type="caution">
    <text evidence="4">Lacks conserved residue(s) required for the propagation of feature annotation.</text>
</comment>
<gene>
    <name evidence="4 5" type="primary">ubiC</name>
    <name evidence="5" type="ORF">MTCD1_00579</name>
</gene>
<feature type="binding site" evidence="4">
    <location>
        <position position="124"/>
    </location>
    <ligand>
        <name>substrate</name>
    </ligand>
</feature>
<dbReference type="Gene3D" id="3.40.1410.10">
    <property type="entry name" value="Chorismate lyase-like"/>
    <property type="match status" value="1"/>
</dbReference>
<feature type="binding site" evidence="4">
    <location>
        <position position="86"/>
    </location>
    <ligand>
        <name>substrate</name>
    </ligand>
</feature>
<comment type="function">
    <text evidence="4">Removes the pyruvyl group from chorismate, with concomitant aromatization of the ring, to provide 4-hydroxybenzoate (4HB) for the ubiquinone pathway.</text>
</comment>
<feature type="binding site" evidence="4">
    <location>
        <position position="195"/>
    </location>
    <ligand>
        <name>substrate</name>
    </ligand>
</feature>
<evidence type="ECO:0000256" key="4">
    <source>
        <dbReference type="HAMAP-Rule" id="MF_01632"/>
    </source>
</evidence>
<keyword evidence="4 5" id="KW-0670">Pyruvate</keyword>
<dbReference type="InterPro" id="IPR028978">
    <property type="entry name" value="Chorismate_lyase_/UTRA_dom_sf"/>
</dbReference>
<comment type="subcellular location">
    <subcellularLocation>
        <location evidence="4">Cytoplasm</location>
    </subcellularLocation>
</comment>
<keyword evidence="6" id="KW-1185">Reference proteome</keyword>
<dbReference type="RefSeq" id="WP_057179222.1">
    <property type="nucleotide sequence ID" value="NZ_BDQM01000003.1"/>
</dbReference>
<comment type="catalytic activity">
    <reaction evidence="4">
        <text>chorismate = 4-hydroxybenzoate + pyruvate</text>
        <dbReference type="Rhea" id="RHEA:16505"/>
        <dbReference type="ChEBI" id="CHEBI:15361"/>
        <dbReference type="ChEBI" id="CHEBI:17879"/>
        <dbReference type="ChEBI" id="CHEBI:29748"/>
        <dbReference type="EC" id="4.1.3.40"/>
    </reaction>
</comment>
<dbReference type="EC" id="4.1.3.40" evidence="4"/>
<evidence type="ECO:0000313" key="6">
    <source>
        <dbReference type="Proteomes" id="UP000197068"/>
    </source>
</evidence>
<comment type="caution">
    <text evidence="5">The sequence shown here is derived from an EMBL/GenBank/DDBJ whole genome shotgun (WGS) entry which is preliminary data.</text>
</comment>
<dbReference type="SUPFAM" id="SSF64288">
    <property type="entry name" value="Chorismate lyase-like"/>
    <property type="match status" value="1"/>
</dbReference>
<name>A0ABQ0MRI3_9GAMM</name>
<comment type="pathway">
    <text evidence="4">Cofactor biosynthesis; ubiquinone biosynthesis.</text>
</comment>
<dbReference type="HAMAP" id="MF_01632">
    <property type="entry name" value="UbiC"/>
    <property type="match status" value="1"/>
</dbReference>
<sequence length="218" mass="23966">MPQITENFPITFPVTLSGQWQSPSAERFSELSVPLKDWLLDEGSLTARLKNRGKDFKVKVIGEQEQLCSAAEAGDFIKVGEPVLVREVILYCDNVPQVFARSLLPLASLTGKEQVLANLGEQPLGQVLFNNPTLQRLGLELSAFASDSSVAILAVKLATTLSNSSSDKVPLMPEQELWGRRSIFMLADKPFMVAEVFLPEAFAYQKTAVPKALNQESL</sequence>
<evidence type="ECO:0000256" key="3">
    <source>
        <dbReference type="ARBA" id="ARBA00023239"/>
    </source>
</evidence>
<evidence type="ECO:0000313" key="5">
    <source>
        <dbReference type="EMBL" id="GAW94980.1"/>
    </source>
</evidence>
<dbReference type="PANTHER" id="PTHR38683">
    <property type="entry name" value="CHORISMATE PYRUVATE-LYASE"/>
    <property type="match status" value="1"/>
</dbReference>
<keyword evidence="1 4" id="KW-0963">Cytoplasm</keyword>
<protein>
    <recommendedName>
        <fullName evidence="4">Probable chorismate pyruvate-lyase</fullName>
        <shortName evidence="4">CL</shortName>
        <shortName evidence="4">CPL</shortName>
        <ecNumber evidence="4">4.1.3.40</ecNumber>
    </recommendedName>
</protein>
<proteinExistence type="inferred from homology"/>
<comment type="similarity">
    <text evidence="4">Belongs to the UbiC family.</text>
</comment>
<reference evidence="5 6" key="1">
    <citation type="submission" date="2017-06" db="EMBL/GenBank/DDBJ databases">
        <title>Whole Genome Sequences of Colwellia marinimaniae MTCD1.</title>
        <authorList>
            <person name="Kusumoto H."/>
            <person name="Inoue M."/>
            <person name="Tanikawa K."/>
            <person name="Maeji H."/>
            <person name="Cameron J.H."/>
            <person name="Bartlett D.H."/>
        </authorList>
    </citation>
    <scope>NUCLEOTIDE SEQUENCE [LARGE SCALE GENOMIC DNA]</scope>
    <source>
        <strain evidence="5 6">MTCD1</strain>
    </source>
</reference>
<keyword evidence="3 4" id="KW-0456">Lyase</keyword>
<dbReference type="GO" id="GO:0008813">
    <property type="term" value="F:chorismate lyase activity"/>
    <property type="evidence" value="ECO:0007669"/>
    <property type="project" value="UniProtKB-EC"/>
</dbReference>
<dbReference type="PANTHER" id="PTHR38683:SF1">
    <property type="entry name" value="CHORISMATE PYRUVATE-LYASE"/>
    <property type="match status" value="1"/>
</dbReference>
<dbReference type="EMBL" id="BDQM01000003">
    <property type="protein sequence ID" value="GAW94980.1"/>
    <property type="molecule type" value="Genomic_DNA"/>
</dbReference>
<keyword evidence="2 4" id="KW-0831">Ubiquinone biosynthesis</keyword>
<organism evidence="5 6">
    <name type="scientific">Colwellia marinimaniae</name>
    <dbReference type="NCBI Taxonomy" id="1513592"/>
    <lineage>
        <taxon>Bacteria</taxon>
        <taxon>Pseudomonadati</taxon>
        <taxon>Pseudomonadota</taxon>
        <taxon>Gammaproteobacteria</taxon>
        <taxon>Alteromonadales</taxon>
        <taxon>Colwelliaceae</taxon>
        <taxon>Colwellia</taxon>
    </lineage>
</organism>
<evidence type="ECO:0000256" key="1">
    <source>
        <dbReference type="ARBA" id="ARBA00022490"/>
    </source>
</evidence>
<dbReference type="Pfam" id="PF04345">
    <property type="entry name" value="Chor_lyase"/>
    <property type="match status" value="1"/>
</dbReference>